<dbReference type="PANTHER" id="PTHR12560">
    <property type="entry name" value="LONGEVITY ASSURANCE FACTOR 1 LAG1"/>
    <property type="match status" value="1"/>
</dbReference>
<dbReference type="PANTHER" id="PTHR12560:SF0">
    <property type="entry name" value="LD18904P"/>
    <property type="match status" value="1"/>
</dbReference>
<feature type="domain" description="TLC" evidence="9">
    <location>
        <begin position="111"/>
        <end position="327"/>
    </location>
</feature>
<evidence type="ECO:0000313" key="10">
    <source>
        <dbReference type="EMBL" id="THV08612.1"/>
    </source>
</evidence>
<sequence length="343" mass="40165">MALPSWLSPFFSLQYPVDTPKNTDSFPDSAYYATGLKDIYLAVTLIAIMAVLRDAFRLLVFEPFARWKLYRDAAYKTAQQAKKANGTNGKANSNGHTPHRVTKSQERKIHRSVLRFAEQGWSMVYYPLQWGFGLYVNRNLPTRLFNPVDLWVNYPHVYLPAPVKFYYIAQTAFYLHQMLILNAEARRKDHYQMMTHHVITVFLMGASYFYNLTRVGCLIMILMDWCDIFLPMAKMMRYLELPQILTDAAFGWFLISWFVTRHVLFIIIIWSTIFDIPRVLPFDWDPVRGHFLTKGSWMMFLSCLLSLEVLQIIWFGMIVRIAWRVVTSGEGASDDRSDDEDER</sequence>
<evidence type="ECO:0000256" key="5">
    <source>
        <dbReference type="ARBA" id="ARBA00023136"/>
    </source>
</evidence>
<dbReference type="AlphaFoldDB" id="A0A4S8MZI4"/>
<dbReference type="PIRSF" id="PIRSF005225">
    <property type="entry name" value="LAG1_LAC1"/>
    <property type="match status" value="1"/>
</dbReference>
<evidence type="ECO:0000259" key="9">
    <source>
        <dbReference type="PROSITE" id="PS50922"/>
    </source>
</evidence>
<dbReference type="Pfam" id="PF03798">
    <property type="entry name" value="TRAM_LAG1_CLN8"/>
    <property type="match status" value="1"/>
</dbReference>
<evidence type="ECO:0000256" key="4">
    <source>
        <dbReference type="ARBA" id="ARBA00022989"/>
    </source>
</evidence>
<evidence type="ECO:0000256" key="7">
    <source>
        <dbReference type="SAM" id="MobiDB-lite"/>
    </source>
</evidence>
<evidence type="ECO:0000256" key="1">
    <source>
        <dbReference type="ARBA" id="ARBA00004141"/>
    </source>
</evidence>
<feature type="transmembrane region" description="Helical" evidence="8">
    <location>
        <begin position="39"/>
        <end position="61"/>
    </location>
</feature>
<keyword evidence="11" id="KW-1185">Reference proteome</keyword>
<dbReference type="GO" id="GO:0050291">
    <property type="term" value="F:sphingosine N-acyltransferase activity"/>
    <property type="evidence" value="ECO:0007669"/>
    <property type="project" value="InterPro"/>
</dbReference>
<feature type="compositionally biased region" description="Polar residues" evidence="7">
    <location>
        <begin position="85"/>
        <end position="96"/>
    </location>
</feature>
<evidence type="ECO:0000256" key="6">
    <source>
        <dbReference type="PROSITE-ProRule" id="PRU00205"/>
    </source>
</evidence>
<evidence type="ECO:0000256" key="3">
    <source>
        <dbReference type="ARBA" id="ARBA00022692"/>
    </source>
</evidence>
<feature type="transmembrane region" description="Helical" evidence="8">
    <location>
        <begin position="297"/>
        <end position="319"/>
    </location>
</feature>
<comment type="similarity">
    <text evidence="2">Belongs to the sphingosine N-acyltransferase family.</text>
</comment>
<evidence type="ECO:0000313" key="11">
    <source>
        <dbReference type="Proteomes" id="UP000297245"/>
    </source>
</evidence>
<dbReference type="PROSITE" id="PS50922">
    <property type="entry name" value="TLC"/>
    <property type="match status" value="1"/>
</dbReference>
<organism evidence="10 11">
    <name type="scientific">Dendrothele bispora (strain CBS 962.96)</name>
    <dbReference type="NCBI Taxonomy" id="1314807"/>
    <lineage>
        <taxon>Eukaryota</taxon>
        <taxon>Fungi</taxon>
        <taxon>Dikarya</taxon>
        <taxon>Basidiomycota</taxon>
        <taxon>Agaricomycotina</taxon>
        <taxon>Agaricomycetes</taxon>
        <taxon>Agaricomycetidae</taxon>
        <taxon>Agaricales</taxon>
        <taxon>Agaricales incertae sedis</taxon>
        <taxon>Dendrothele</taxon>
    </lineage>
</organism>
<gene>
    <name evidence="10" type="ORF">K435DRAFT_641361</name>
</gene>
<dbReference type="GO" id="GO:0016020">
    <property type="term" value="C:membrane"/>
    <property type="evidence" value="ECO:0007669"/>
    <property type="project" value="UniProtKB-SubCell"/>
</dbReference>
<feature type="transmembrane region" description="Helical" evidence="8">
    <location>
        <begin position="248"/>
        <end position="273"/>
    </location>
</feature>
<keyword evidence="4 8" id="KW-1133">Transmembrane helix</keyword>
<accession>A0A4S8MZI4</accession>
<keyword evidence="5 6" id="KW-0472">Membrane</keyword>
<reference evidence="10 11" key="1">
    <citation type="journal article" date="2019" name="Nat. Ecol. Evol.">
        <title>Megaphylogeny resolves global patterns of mushroom evolution.</title>
        <authorList>
            <person name="Varga T."/>
            <person name="Krizsan K."/>
            <person name="Foldi C."/>
            <person name="Dima B."/>
            <person name="Sanchez-Garcia M."/>
            <person name="Sanchez-Ramirez S."/>
            <person name="Szollosi G.J."/>
            <person name="Szarkandi J.G."/>
            <person name="Papp V."/>
            <person name="Albert L."/>
            <person name="Andreopoulos W."/>
            <person name="Angelini C."/>
            <person name="Antonin V."/>
            <person name="Barry K.W."/>
            <person name="Bougher N.L."/>
            <person name="Buchanan P."/>
            <person name="Buyck B."/>
            <person name="Bense V."/>
            <person name="Catcheside P."/>
            <person name="Chovatia M."/>
            <person name="Cooper J."/>
            <person name="Damon W."/>
            <person name="Desjardin D."/>
            <person name="Finy P."/>
            <person name="Geml J."/>
            <person name="Haridas S."/>
            <person name="Hughes K."/>
            <person name="Justo A."/>
            <person name="Karasinski D."/>
            <person name="Kautmanova I."/>
            <person name="Kiss B."/>
            <person name="Kocsube S."/>
            <person name="Kotiranta H."/>
            <person name="LaButti K.M."/>
            <person name="Lechner B.E."/>
            <person name="Liimatainen K."/>
            <person name="Lipzen A."/>
            <person name="Lukacs Z."/>
            <person name="Mihaltcheva S."/>
            <person name="Morgado L.N."/>
            <person name="Niskanen T."/>
            <person name="Noordeloos M.E."/>
            <person name="Ohm R.A."/>
            <person name="Ortiz-Santana B."/>
            <person name="Ovrebo C."/>
            <person name="Racz N."/>
            <person name="Riley R."/>
            <person name="Savchenko A."/>
            <person name="Shiryaev A."/>
            <person name="Soop K."/>
            <person name="Spirin V."/>
            <person name="Szebenyi C."/>
            <person name="Tomsovsky M."/>
            <person name="Tulloss R.E."/>
            <person name="Uehling J."/>
            <person name="Grigoriev I.V."/>
            <person name="Vagvolgyi C."/>
            <person name="Papp T."/>
            <person name="Martin F.M."/>
            <person name="Miettinen O."/>
            <person name="Hibbett D.S."/>
            <person name="Nagy L.G."/>
        </authorList>
    </citation>
    <scope>NUCLEOTIDE SEQUENCE [LARGE SCALE GENOMIC DNA]</scope>
    <source>
        <strain evidence="10 11">CBS 962.96</strain>
    </source>
</reference>
<keyword evidence="3 6" id="KW-0812">Transmembrane</keyword>
<name>A0A4S8MZI4_DENBC</name>
<dbReference type="GO" id="GO:0046513">
    <property type="term" value="P:ceramide biosynthetic process"/>
    <property type="evidence" value="ECO:0007669"/>
    <property type="project" value="InterPro"/>
</dbReference>
<dbReference type="SMART" id="SM00724">
    <property type="entry name" value="TLC"/>
    <property type="match status" value="1"/>
</dbReference>
<proteinExistence type="inferred from homology"/>
<dbReference type="Proteomes" id="UP000297245">
    <property type="component" value="Unassembled WGS sequence"/>
</dbReference>
<dbReference type="EMBL" id="ML179035">
    <property type="protein sequence ID" value="THV08612.1"/>
    <property type="molecule type" value="Genomic_DNA"/>
</dbReference>
<evidence type="ECO:0000256" key="8">
    <source>
        <dbReference type="SAM" id="Phobius"/>
    </source>
</evidence>
<protein>
    <submittedName>
        <fullName evidence="10">Longevity assurance proteins LAG1/LAC1</fullName>
    </submittedName>
</protein>
<feature type="transmembrane region" description="Helical" evidence="8">
    <location>
        <begin position="194"/>
        <end position="212"/>
    </location>
</feature>
<dbReference type="OrthoDB" id="537032at2759"/>
<dbReference type="InterPro" id="IPR016439">
    <property type="entry name" value="Lag1/Lac1-like"/>
</dbReference>
<dbReference type="InterPro" id="IPR006634">
    <property type="entry name" value="TLC-dom"/>
</dbReference>
<comment type="subcellular location">
    <subcellularLocation>
        <location evidence="1">Membrane</location>
        <topology evidence="1">Multi-pass membrane protein</topology>
    </subcellularLocation>
</comment>
<evidence type="ECO:0000256" key="2">
    <source>
        <dbReference type="ARBA" id="ARBA00009808"/>
    </source>
</evidence>
<feature type="region of interest" description="Disordered" evidence="7">
    <location>
        <begin position="81"/>
        <end position="105"/>
    </location>
</feature>